<dbReference type="Pfam" id="PF07589">
    <property type="entry name" value="PEP-CTERM"/>
    <property type="match status" value="1"/>
</dbReference>
<comment type="caution">
    <text evidence="2">The sequence shown here is derived from an EMBL/GenBank/DDBJ whole genome shotgun (WGS) entry which is preliminary data.</text>
</comment>
<proteinExistence type="predicted"/>
<dbReference type="NCBIfam" id="TIGR02595">
    <property type="entry name" value="PEP_CTERM"/>
    <property type="match status" value="1"/>
</dbReference>
<name>A0A6H9GFN3_MICAE</name>
<dbReference type="EMBL" id="BJCI01000003">
    <property type="protein sequence ID" value="GCL48719.1"/>
    <property type="molecule type" value="Genomic_DNA"/>
</dbReference>
<protein>
    <recommendedName>
        <fullName evidence="1">Ice-binding protein C-terminal domain-containing protein</fullName>
    </recommendedName>
</protein>
<dbReference type="AlphaFoldDB" id="A0A6H9GFN3"/>
<evidence type="ECO:0000259" key="1">
    <source>
        <dbReference type="Pfam" id="PF07589"/>
    </source>
</evidence>
<organism evidence="2 3">
    <name type="scientific">Microcystis aeruginosa NIES-3804</name>
    <dbReference type="NCBI Taxonomy" id="2517783"/>
    <lineage>
        <taxon>Bacteria</taxon>
        <taxon>Bacillati</taxon>
        <taxon>Cyanobacteriota</taxon>
        <taxon>Cyanophyceae</taxon>
        <taxon>Oscillatoriophycideae</taxon>
        <taxon>Chroococcales</taxon>
        <taxon>Microcystaceae</taxon>
        <taxon>Microcystis</taxon>
    </lineage>
</organism>
<evidence type="ECO:0000313" key="3">
    <source>
        <dbReference type="Proteomes" id="UP000435041"/>
    </source>
</evidence>
<gene>
    <name evidence="2" type="ORF">NIES3804_02700</name>
</gene>
<dbReference type="Proteomes" id="UP000435041">
    <property type="component" value="Unassembled WGS sequence"/>
</dbReference>
<accession>A0A6H9GFN3</accession>
<reference evidence="2 3" key="1">
    <citation type="submission" date="2019-02" db="EMBL/GenBank/DDBJ databases">
        <title>Draft genome sequence of Arthrospira platensis NIES-3804.</title>
        <authorList>
            <person name="Yamaguchi H."/>
            <person name="Suzuki S."/>
            <person name="Kawachi M."/>
        </authorList>
    </citation>
    <scope>NUCLEOTIDE SEQUENCE [LARGE SCALE GENOMIC DNA]</scope>
    <source>
        <strain evidence="2 3">NIES-3804</strain>
    </source>
</reference>
<evidence type="ECO:0000313" key="2">
    <source>
        <dbReference type="EMBL" id="GCL48719.1"/>
    </source>
</evidence>
<feature type="domain" description="Ice-binding protein C-terminal" evidence="1">
    <location>
        <begin position="210"/>
        <end position="229"/>
    </location>
</feature>
<sequence>MAKYTQLTLDNSVMMTTNQLTKTFASGLATLSIAAVAGIVNVPSAQALTGCGVTITFDAWAGGQDLTCGDKLFKYISSTGLPTTPESPDQFDLVGANSFSGDYFFNYNFLPISSIASFQLVYEVSITDPNFSFSAVDLDSTVSAFNPPAENLTATYTGGTTPVVLQSINGSSSQAPVLGHPKKLQVTNSYTSNGGQISSFGNSFRQVEKVPEPGTILGLLAVGGLGMFSSFKKQK</sequence>
<dbReference type="InterPro" id="IPR013424">
    <property type="entry name" value="Ice-binding_C"/>
</dbReference>